<sequence>MLPLLCTLCPFVAVVSDLSAHERIRRRGALLSAVRDFLRGGGYMEVETPVRVRAPCPEEHIDAVRCEGGWLRTSPELHMKRMLCAGAERIYAAGPCFRRGEHGRLHREEYTMLEWYRVGAGCRDMIGETRRLVEACAGALGVPAPRPWSEWSVAEAFRRHAGWDPVAAFEPDRFDFDLTDRVEPAIKKHGGAVLLYGYPAGRAALARLDPGPPRVAERWELYIEGLEIANAYSELTDPVEQRGRFEACNADRARRGRDVYPVDEAFLEAMEAGLPECAGIALGIDRLLMALTGAQRIDDVLPFPEGQGRGCGMKSVQD</sequence>
<dbReference type="Gene3D" id="3.30.930.10">
    <property type="entry name" value="Bira Bifunctional Protein, Domain 2"/>
    <property type="match status" value="1"/>
</dbReference>
<evidence type="ECO:0000259" key="4">
    <source>
        <dbReference type="PROSITE" id="PS50862"/>
    </source>
</evidence>
<dbReference type="InterPro" id="IPR004364">
    <property type="entry name" value="Aa-tRNA-synt_II"/>
</dbReference>
<evidence type="ECO:0000256" key="3">
    <source>
        <dbReference type="ARBA" id="ARBA00022840"/>
    </source>
</evidence>
<organism evidence="5 6">
    <name type="scientific">Kiritimatiella glycovorans</name>
    <dbReference type="NCBI Taxonomy" id="1307763"/>
    <lineage>
        <taxon>Bacteria</taxon>
        <taxon>Pseudomonadati</taxon>
        <taxon>Kiritimatiellota</taxon>
        <taxon>Kiritimatiellia</taxon>
        <taxon>Kiritimatiellales</taxon>
        <taxon>Kiritimatiellaceae</taxon>
        <taxon>Kiritimatiella</taxon>
    </lineage>
</organism>
<keyword evidence="2" id="KW-0547">Nucleotide-binding</keyword>
<proteinExistence type="predicted"/>
<dbReference type="EMBL" id="CP010904">
    <property type="protein sequence ID" value="AKJ63769.1"/>
    <property type="molecule type" value="Genomic_DNA"/>
</dbReference>
<dbReference type="InterPro" id="IPR045864">
    <property type="entry name" value="aa-tRNA-synth_II/BPL/LPL"/>
</dbReference>
<dbReference type="Pfam" id="PF00152">
    <property type="entry name" value="tRNA-synt_2"/>
    <property type="match status" value="1"/>
</dbReference>
<dbReference type="PANTHER" id="PTHR42918:SF6">
    <property type="entry name" value="ELONGATION FACTOR P--(R)-BETA-LYSINE LIGASE"/>
    <property type="match status" value="1"/>
</dbReference>
<reference evidence="5 6" key="2">
    <citation type="journal article" date="2016" name="ISME J.">
        <title>Characterization of the first cultured representative of Verrucomicrobia subdivision 5 indicates the proposal of a novel phylum.</title>
        <authorList>
            <person name="Spring S."/>
            <person name="Bunk B."/>
            <person name="Sproer C."/>
            <person name="Schumann P."/>
            <person name="Rohde M."/>
            <person name="Tindall B.J."/>
            <person name="Klenk H.P."/>
        </authorList>
    </citation>
    <scope>NUCLEOTIDE SEQUENCE [LARGE SCALE GENOMIC DNA]</scope>
    <source>
        <strain evidence="5 6">L21-Fru-AB</strain>
    </source>
</reference>
<keyword evidence="1 5" id="KW-0436">Ligase</keyword>
<dbReference type="GO" id="GO:0000049">
    <property type="term" value="F:tRNA binding"/>
    <property type="evidence" value="ECO:0007669"/>
    <property type="project" value="TreeGrafter"/>
</dbReference>
<keyword evidence="3" id="KW-0067">ATP-binding</keyword>
<dbReference type="KEGG" id="vbl:L21SP4_00490"/>
<dbReference type="NCBIfam" id="TIGR00462">
    <property type="entry name" value="genX"/>
    <property type="match status" value="1"/>
</dbReference>
<accession>A0A0G3EHV6</accession>
<dbReference type="STRING" id="1307763.L21SP4_00490"/>
<name>A0A0G3EHV6_9BACT</name>
<dbReference type="GO" id="GO:0003746">
    <property type="term" value="F:translation elongation factor activity"/>
    <property type="evidence" value="ECO:0007669"/>
    <property type="project" value="UniProtKB-KW"/>
</dbReference>
<evidence type="ECO:0000313" key="6">
    <source>
        <dbReference type="Proteomes" id="UP000035268"/>
    </source>
</evidence>
<dbReference type="GO" id="GO:0005524">
    <property type="term" value="F:ATP binding"/>
    <property type="evidence" value="ECO:0007669"/>
    <property type="project" value="UniProtKB-KW"/>
</dbReference>
<dbReference type="PATRIC" id="fig|1609981.3.peg.516"/>
<dbReference type="PROSITE" id="PS50862">
    <property type="entry name" value="AA_TRNA_LIGASE_II"/>
    <property type="match status" value="1"/>
</dbReference>
<reference evidence="6" key="1">
    <citation type="submission" date="2015-02" db="EMBL/GenBank/DDBJ databases">
        <title>Description and complete genome sequence of the first cultured representative of the subdivision 5 of the Verrucomicrobia phylum.</title>
        <authorList>
            <person name="Spring S."/>
            <person name="Bunk B."/>
            <person name="Sproer C."/>
            <person name="Klenk H.-P."/>
        </authorList>
    </citation>
    <scope>NUCLEOTIDE SEQUENCE [LARGE SCALE GENOMIC DNA]</scope>
    <source>
        <strain evidence="6">L21-Fru-AB</strain>
    </source>
</reference>
<dbReference type="PANTHER" id="PTHR42918">
    <property type="entry name" value="LYSYL-TRNA SYNTHETASE"/>
    <property type="match status" value="1"/>
</dbReference>
<dbReference type="EC" id="6.3.1.-" evidence="5"/>
<dbReference type="SUPFAM" id="SSF55681">
    <property type="entry name" value="Class II aaRS and biotin synthetases"/>
    <property type="match status" value="1"/>
</dbReference>
<keyword evidence="6" id="KW-1185">Reference proteome</keyword>
<dbReference type="GO" id="GO:0004824">
    <property type="term" value="F:lysine-tRNA ligase activity"/>
    <property type="evidence" value="ECO:0007669"/>
    <property type="project" value="InterPro"/>
</dbReference>
<dbReference type="GO" id="GO:0006430">
    <property type="term" value="P:lysyl-tRNA aminoacylation"/>
    <property type="evidence" value="ECO:0007669"/>
    <property type="project" value="InterPro"/>
</dbReference>
<gene>
    <name evidence="5" type="primary">epmA</name>
    <name evidence="5" type="ORF">L21SP4_00490</name>
</gene>
<dbReference type="InterPro" id="IPR006195">
    <property type="entry name" value="aa-tRNA-synth_II"/>
</dbReference>
<evidence type="ECO:0000313" key="5">
    <source>
        <dbReference type="EMBL" id="AKJ63769.1"/>
    </source>
</evidence>
<dbReference type="AlphaFoldDB" id="A0A0G3EHV6"/>
<dbReference type="InterPro" id="IPR004525">
    <property type="entry name" value="EpmA"/>
</dbReference>
<evidence type="ECO:0000256" key="2">
    <source>
        <dbReference type="ARBA" id="ARBA00022741"/>
    </source>
</evidence>
<dbReference type="Proteomes" id="UP000035268">
    <property type="component" value="Chromosome"/>
</dbReference>
<feature type="domain" description="Aminoacyl-transfer RNA synthetases class-II family profile" evidence="4">
    <location>
        <begin position="30"/>
        <end position="304"/>
    </location>
</feature>
<protein>
    <submittedName>
        <fullName evidence="5">Elongation factor P--(R)-beta-lysine ligase</fullName>
        <ecNumber evidence="5">6.3.1.-</ecNumber>
    </submittedName>
</protein>
<keyword evidence="5" id="KW-0648">Protein biosynthesis</keyword>
<dbReference type="GO" id="GO:0005829">
    <property type="term" value="C:cytosol"/>
    <property type="evidence" value="ECO:0007669"/>
    <property type="project" value="TreeGrafter"/>
</dbReference>
<keyword evidence="5" id="KW-0251">Elongation factor</keyword>
<evidence type="ECO:0000256" key="1">
    <source>
        <dbReference type="ARBA" id="ARBA00022598"/>
    </source>
</evidence>